<dbReference type="AlphaFoldDB" id="A0A948RWK7"/>
<proteinExistence type="inferred from homology"/>
<protein>
    <submittedName>
        <fullName evidence="5">Mandelate racemase/muconate lactonizing enzyme family protein</fullName>
    </submittedName>
</protein>
<dbReference type="CDD" id="cd03320">
    <property type="entry name" value="OSBS"/>
    <property type="match status" value="1"/>
</dbReference>
<gene>
    <name evidence="5" type="ORF">KJ970_12945</name>
</gene>
<dbReference type="Pfam" id="PF13378">
    <property type="entry name" value="MR_MLE_C"/>
    <property type="match status" value="1"/>
</dbReference>
<evidence type="ECO:0000256" key="3">
    <source>
        <dbReference type="ARBA" id="ARBA00023235"/>
    </source>
</evidence>
<keyword evidence="3" id="KW-0413">Isomerase</keyword>
<dbReference type="InterPro" id="IPR029017">
    <property type="entry name" value="Enolase-like_N"/>
</dbReference>
<feature type="domain" description="Mandelate racemase/muconate lactonizing enzyme C-terminal" evidence="4">
    <location>
        <begin position="160"/>
        <end position="257"/>
    </location>
</feature>
<dbReference type="SUPFAM" id="SSF54826">
    <property type="entry name" value="Enolase N-terminal domain-like"/>
    <property type="match status" value="1"/>
</dbReference>
<dbReference type="InterPro" id="IPR013342">
    <property type="entry name" value="Mandelate_racemase_C"/>
</dbReference>
<dbReference type="Gene3D" id="3.20.20.120">
    <property type="entry name" value="Enolase-like C-terminal domain"/>
    <property type="match status" value="1"/>
</dbReference>
<evidence type="ECO:0000256" key="1">
    <source>
        <dbReference type="ARBA" id="ARBA00008031"/>
    </source>
</evidence>
<dbReference type="GO" id="GO:0009063">
    <property type="term" value="P:amino acid catabolic process"/>
    <property type="evidence" value="ECO:0007669"/>
    <property type="project" value="InterPro"/>
</dbReference>
<sequence length="391" mass="42090">MKINRVAWRGYRVPFLWSPVAHGALRASHRHGLLIRITADDGSTGIGEASPIGAGSPTQLEEIAKIIKESAAALLGRELVGEYPRSLVFIRIGMLSAKLFPPQKSSPPARAAGFGLETAMLDLVSRAMGWAFLEPKHPERIQRSAETPIRTNALITTSGYEELATEIELARSQGMTSFKIKVGRRPLSEELETLRAVRELAGSNATIRLDANGLWTPDEAVAVLKRFKPFGIEYIEQPVSPEDPKGLAEVRRRSAVPIAADEAVVSWPAVKKLIEIDAADIFIVKAARLGFHHAVFLTSALTKRNRTVVITSSLESGIGILAAAHLTKFLPLNAPACGLATASLLEHDLLEAPLIVENGCLTLPQGPGIGAAVNPEALERYAVPPKGEVTE</sequence>
<comment type="similarity">
    <text evidence="1">Belongs to the mandelate racemase/muconate lactonizing enzyme family.</text>
</comment>
<evidence type="ECO:0000313" key="5">
    <source>
        <dbReference type="EMBL" id="MBU2691821.1"/>
    </source>
</evidence>
<dbReference type="Gene3D" id="3.30.390.10">
    <property type="entry name" value="Enolase-like, N-terminal domain"/>
    <property type="match status" value="1"/>
</dbReference>
<dbReference type="SMART" id="SM00922">
    <property type="entry name" value="MR_MLE"/>
    <property type="match status" value="1"/>
</dbReference>
<keyword evidence="2" id="KW-0479">Metal-binding</keyword>
<comment type="caution">
    <text evidence="5">The sequence shown here is derived from an EMBL/GenBank/DDBJ whole genome shotgun (WGS) entry which is preliminary data.</text>
</comment>
<accession>A0A948RWK7</accession>
<organism evidence="5 6">
    <name type="scientific">Eiseniibacteriota bacterium</name>
    <dbReference type="NCBI Taxonomy" id="2212470"/>
    <lineage>
        <taxon>Bacteria</taxon>
        <taxon>Candidatus Eiseniibacteriota</taxon>
    </lineage>
</organism>
<dbReference type="Proteomes" id="UP000777784">
    <property type="component" value="Unassembled WGS sequence"/>
</dbReference>
<dbReference type="InterPro" id="IPR029065">
    <property type="entry name" value="Enolase_C-like"/>
</dbReference>
<name>A0A948RWK7_UNCEI</name>
<dbReference type="GO" id="GO:0016854">
    <property type="term" value="F:racemase and epimerase activity"/>
    <property type="evidence" value="ECO:0007669"/>
    <property type="project" value="UniProtKB-ARBA"/>
</dbReference>
<dbReference type="EMBL" id="JAHJDP010000077">
    <property type="protein sequence ID" value="MBU2691821.1"/>
    <property type="molecule type" value="Genomic_DNA"/>
</dbReference>
<dbReference type="GO" id="GO:0046872">
    <property type="term" value="F:metal ion binding"/>
    <property type="evidence" value="ECO:0007669"/>
    <property type="project" value="UniProtKB-KW"/>
</dbReference>
<dbReference type="PANTHER" id="PTHR48073:SF2">
    <property type="entry name" value="O-SUCCINYLBENZOATE SYNTHASE"/>
    <property type="match status" value="1"/>
</dbReference>
<evidence type="ECO:0000256" key="2">
    <source>
        <dbReference type="ARBA" id="ARBA00022723"/>
    </source>
</evidence>
<dbReference type="PANTHER" id="PTHR48073">
    <property type="entry name" value="O-SUCCINYLBENZOATE SYNTHASE-RELATED"/>
    <property type="match status" value="1"/>
</dbReference>
<dbReference type="InterPro" id="IPR013341">
    <property type="entry name" value="Mandelate_racemase_N_dom"/>
</dbReference>
<dbReference type="SFLD" id="SFLDG00180">
    <property type="entry name" value="muconate_cycloisomerase"/>
    <property type="match status" value="1"/>
</dbReference>
<dbReference type="InterPro" id="IPR018110">
    <property type="entry name" value="Mandel_Rmase/mucon_lact_enz_CS"/>
</dbReference>
<reference evidence="5" key="1">
    <citation type="submission" date="2021-05" db="EMBL/GenBank/DDBJ databases">
        <title>Energy efficiency and biological interactions define the core microbiome of deep oligotrophic groundwater.</title>
        <authorList>
            <person name="Mehrshad M."/>
            <person name="Lopez-Fernandez M."/>
            <person name="Bell E."/>
            <person name="Bernier-Latmani R."/>
            <person name="Bertilsson S."/>
            <person name="Dopson M."/>
        </authorList>
    </citation>
    <scope>NUCLEOTIDE SEQUENCE</scope>
    <source>
        <strain evidence="5">Modern_marine.mb.64</strain>
    </source>
</reference>
<dbReference type="InterPro" id="IPR036849">
    <property type="entry name" value="Enolase-like_C_sf"/>
</dbReference>
<dbReference type="Pfam" id="PF02746">
    <property type="entry name" value="MR_MLE_N"/>
    <property type="match status" value="1"/>
</dbReference>
<evidence type="ECO:0000259" key="4">
    <source>
        <dbReference type="SMART" id="SM00922"/>
    </source>
</evidence>
<dbReference type="SFLD" id="SFLDF00009">
    <property type="entry name" value="o-succinylbenzoate_synthase"/>
    <property type="match status" value="1"/>
</dbReference>
<dbReference type="SUPFAM" id="SSF51604">
    <property type="entry name" value="Enolase C-terminal domain-like"/>
    <property type="match status" value="1"/>
</dbReference>
<dbReference type="PROSITE" id="PS00909">
    <property type="entry name" value="MR_MLE_2"/>
    <property type="match status" value="1"/>
</dbReference>
<dbReference type="SFLD" id="SFLDS00001">
    <property type="entry name" value="Enolase"/>
    <property type="match status" value="1"/>
</dbReference>
<evidence type="ECO:0000313" key="6">
    <source>
        <dbReference type="Proteomes" id="UP000777784"/>
    </source>
</evidence>